<keyword evidence="3 6" id="KW-1015">Disulfide bond</keyword>
<dbReference type="NCBIfam" id="NF001033">
    <property type="entry name" value="PRK00114.1"/>
    <property type="match status" value="1"/>
</dbReference>
<dbReference type="InterPro" id="IPR016154">
    <property type="entry name" value="Heat_shock_Hsp33_C"/>
</dbReference>
<comment type="PTM">
    <text evidence="6">Under oxidizing conditions two disulfide bonds are formed involving the reactive cysteines. Under reducing conditions zinc is bound to the reactive cysteines and the protein is inactive.</text>
</comment>
<protein>
    <recommendedName>
        <fullName evidence="6">33 kDa chaperonin</fullName>
    </recommendedName>
    <alternativeName>
        <fullName evidence="6">Heat shock protein 33 homolog</fullName>
        <shortName evidence="6">HSP33</shortName>
    </alternativeName>
</protein>
<dbReference type="HAMAP" id="MF_00117">
    <property type="entry name" value="HslO"/>
    <property type="match status" value="1"/>
</dbReference>
<dbReference type="eggNOG" id="COG1281">
    <property type="taxonomic scope" value="Bacteria"/>
</dbReference>
<dbReference type="STRING" id="1216932.CM240_2106"/>
<dbReference type="OrthoDB" id="9776534at2"/>
<evidence type="ECO:0000256" key="4">
    <source>
        <dbReference type="ARBA" id="ARBA00023186"/>
    </source>
</evidence>
<feature type="disulfide bond" description="Redox-active" evidence="6">
    <location>
        <begin position="238"/>
        <end position="240"/>
    </location>
</feature>
<gene>
    <name evidence="7" type="primary">hslO3</name>
    <name evidence="6" type="synonym">hslO</name>
    <name evidence="7" type="ORF">CM240_2106</name>
</gene>
<dbReference type="Gene3D" id="3.90.1280.10">
    <property type="entry name" value="HSP33 redox switch-like"/>
    <property type="match status" value="1"/>
</dbReference>
<dbReference type="GO" id="GO:0005737">
    <property type="term" value="C:cytoplasm"/>
    <property type="evidence" value="ECO:0007669"/>
    <property type="project" value="UniProtKB-SubCell"/>
</dbReference>
<keyword evidence="4 6" id="KW-0143">Chaperone</keyword>
<organism evidence="7 8">
    <name type="scientific">Clostridium bornimense</name>
    <dbReference type="NCBI Taxonomy" id="1216932"/>
    <lineage>
        <taxon>Bacteria</taxon>
        <taxon>Bacillati</taxon>
        <taxon>Bacillota</taxon>
        <taxon>Clostridia</taxon>
        <taxon>Eubacteriales</taxon>
        <taxon>Clostridiaceae</taxon>
        <taxon>Clostridium</taxon>
    </lineage>
</organism>
<dbReference type="PANTHER" id="PTHR30111:SF1">
    <property type="entry name" value="33 KDA CHAPERONIN"/>
    <property type="match status" value="1"/>
</dbReference>
<keyword evidence="5 6" id="KW-0676">Redox-active center</keyword>
<comment type="similarity">
    <text evidence="6">Belongs to the HSP33 family.</text>
</comment>
<dbReference type="GO" id="GO:0042026">
    <property type="term" value="P:protein refolding"/>
    <property type="evidence" value="ECO:0007669"/>
    <property type="project" value="TreeGrafter"/>
</dbReference>
<keyword evidence="2 6" id="KW-0862">Zinc</keyword>
<dbReference type="CDD" id="cd00498">
    <property type="entry name" value="Hsp33"/>
    <property type="match status" value="1"/>
</dbReference>
<dbReference type="GO" id="GO:0051082">
    <property type="term" value="F:unfolded protein binding"/>
    <property type="evidence" value="ECO:0007669"/>
    <property type="project" value="UniProtKB-UniRule"/>
</dbReference>
<name>W6RXS6_9CLOT</name>
<evidence type="ECO:0000256" key="6">
    <source>
        <dbReference type="HAMAP-Rule" id="MF_00117"/>
    </source>
</evidence>
<evidence type="ECO:0000256" key="1">
    <source>
        <dbReference type="ARBA" id="ARBA00022490"/>
    </source>
</evidence>
<keyword evidence="1 6" id="KW-0963">Cytoplasm</keyword>
<sequence>MEDRIIRATAKDGAIRIIGATTTNLLNEAIRIHKTTPTASCAMGRMLTAGVLMGAMLKNDKDVLTLKIDGGGPIKGITVTAYADGRIKGIVGNPNVQLPPRQNGTIDVSGAIGKNGMLTVIKDLGLKNPYVGQVKIYTGEVGEDVAYYYTTSEQTPSAVAVGVMFNKDLEASAAGGFIIQMMPDADPLLADLVQYRLEEMPSTTEMINNGKTIDEIISNIFEDMDLKIHDDGKPYYGCDCSREKIETALISLGKKELSNIIADRKDEEIGCSFCGSRYIFTPEEMEQLMEKAK</sequence>
<dbReference type="HOGENOM" id="CLU_054493_1_0_9"/>
<evidence type="ECO:0000256" key="3">
    <source>
        <dbReference type="ARBA" id="ARBA00023157"/>
    </source>
</evidence>
<dbReference type="PATRIC" id="fig|1216932.3.peg.2106"/>
<accession>W6RXS6</accession>
<dbReference type="InterPro" id="IPR016153">
    <property type="entry name" value="Heat_shock_Hsp33_N"/>
</dbReference>
<evidence type="ECO:0000256" key="2">
    <source>
        <dbReference type="ARBA" id="ARBA00022833"/>
    </source>
</evidence>
<proteinExistence type="inferred from homology"/>
<dbReference type="SUPFAM" id="SSF64397">
    <property type="entry name" value="Hsp33 domain"/>
    <property type="match status" value="1"/>
</dbReference>
<dbReference type="EMBL" id="HG917868">
    <property type="protein sequence ID" value="CDM69263.1"/>
    <property type="molecule type" value="Genomic_DNA"/>
</dbReference>
<dbReference type="InterPro" id="IPR000397">
    <property type="entry name" value="Heat_shock_Hsp33"/>
</dbReference>
<comment type="subcellular location">
    <subcellularLocation>
        <location evidence="6">Cytoplasm</location>
    </subcellularLocation>
</comment>
<evidence type="ECO:0000313" key="7">
    <source>
        <dbReference type="EMBL" id="CDM69263.1"/>
    </source>
</evidence>
<dbReference type="GO" id="GO:0044183">
    <property type="term" value="F:protein folding chaperone"/>
    <property type="evidence" value="ECO:0007669"/>
    <property type="project" value="TreeGrafter"/>
</dbReference>
<keyword evidence="8" id="KW-1185">Reference proteome</keyword>
<dbReference type="AlphaFoldDB" id="W6RXS6"/>
<dbReference type="Gene3D" id="3.55.30.10">
    <property type="entry name" value="Hsp33 domain"/>
    <property type="match status" value="1"/>
</dbReference>
<feature type="disulfide bond" description="Redox-active" evidence="6">
    <location>
        <begin position="271"/>
        <end position="274"/>
    </location>
</feature>
<dbReference type="PANTHER" id="PTHR30111">
    <property type="entry name" value="33 KDA CHAPERONIN"/>
    <property type="match status" value="1"/>
</dbReference>
<dbReference type="PIRSF" id="PIRSF005261">
    <property type="entry name" value="Heat_shock_Hsp33"/>
    <property type="match status" value="1"/>
</dbReference>
<evidence type="ECO:0000313" key="8">
    <source>
        <dbReference type="Proteomes" id="UP000019426"/>
    </source>
</evidence>
<dbReference type="SUPFAM" id="SSF118352">
    <property type="entry name" value="HSP33 redox switch-like"/>
    <property type="match status" value="1"/>
</dbReference>
<reference evidence="7 8" key="1">
    <citation type="submission" date="2013-11" db="EMBL/GenBank/DDBJ databases">
        <title>Complete genome sequence of Clostridum sp. M2/40.</title>
        <authorList>
            <person name="Wibberg D."/>
            <person name="Puehler A."/>
            <person name="Schlueter A."/>
        </authorList>
    </citation>
    <scope>NUCLEOTIDE SEQUENCE [LARGE SCALE GENOMIC DNA]</scope>
    <source>
        <strain evidence="8">M2/40</strain>
    </source>
</reference>
<comment type="function">
    <text evidence="6">Redox regulated molecular chaperone. Protects both thermally unfolding and oxidatively damaged proteins from irreversible aggregation. Plays an important role in the bacterial defense system toward oxidative stress.</text>
</comment>
<evidence type="ECO:0000256" key="5">
    <source>
        <dbReference type="ARBA" id="ARBA00023284"/>
    </source>
</evidence>
<keyword evidence="7" id="KW-0346">Stress response</keyword>
<dbReference type="Proteomes" id="UP000019426">
    <property type="component" value="Chromosome M2/40_rep1"/>
</dbReference>
<dbReference type="KEGG" id="clt:CM240_2106"/>
<dbReference type="Pfam" id="PF01430">
    <property type="entry name" value="HSP33"/>
    <property type="match status" value="1"/>
</dbReference>
<dbReference type="RefSeq" id="WP_044038989.1">
    <property type="nucleotide sequence ID" value="NZ_HG917868.1"/>
</dbReference>